<dbReference type="GO" id="GO:0050659">
    <property type="term" value="F:N-acetylgalactosamine 4-sulfate 6-O-sulfotransferase activity"/>
    <property type="evidence" value="ECO:0007669"/>
    <property type="project" value="TreeGrafter"/>
</dbReference>
<proteinExistence type="predicted"/>
<organism evidence="3 4">
    <name type="scientific">Crassostrea virginica</name>
    <name type="common">Eastern oyster</name>
    <dbReference type="NCBI Taxonomy" id="6565"/>
    <lineage>
        <taxon>Eukaryota</taxon>
        <taxon>Metazoa</taxon>
        <taxon>Spiralia</taxon>
        <taxon>Lophotrochozoa</taxon>
        <taxon>Mollusca</taxon>
        <taxon>Bivalvia</taxon>
        <taxon>Autobranchia</taxon>
        <taxon>Pteriomorphia</taxon>
        <taxon>Ostreida</taxon>
        <taxon>Ostreoidea</taxon>
        <taxon>Ostreidae</taxon>
        <taxon>Crassostrea</taxon>
    </lineage>
</organism>
<keyword evidence="1" id="KW-0472">Membrane</keyword>
<evidence type="ECO:0000256" key="1">
    <source>
        <dbReference type="SAM" id="Phobius"/>
    </source>
</evidence>
<dbReference type="InterPro" id="IPR027417">
    <property type="entry name" value="P-loop_NTPase"/>
</dbReference>
<keyword evidence="1" id="KW-0812">Transmembrane</keyword>
<feature type="domain" description="Sulfotransferase" evidence="2">
    <location>
        <begin position="175"/>
        <end position="438"/>
    </location>
</feature>
<dbReference type="InterPro" id="IPR052654">
    <property type="entry name" value="CS_Sulfotransferase"/>
</dbReference>
<evidence type="ECO:0000313" key="4">
    <source>
        <dbReference type="RefSeq" id="XP_022345102.1"/>
    </source>
</evidence>
<dbReference type="Gene3D" id="3.40.50.300">
    <property type="entry name" value="P-loop containing nucleotide triphosphate hydrolases"/>
    <property type="match status" value="1"/>
</dbReference>
<dbReference type="RefSeq" id="XP_022345102.1">
    <property type="nucleotide sequence ID" value="XM_022489394.1"/>
</dbReference>
<keyword evidence="3" id="KW-1185">Reference proteome</keyword>
<dbReference type="SUPFAM" id="SSF52540">
    <property type="entry name" value="P-loop containing nucleoside triphosphate hydrolases"/>
    <property type="match status" value="1"/>
</dbReference>
<feature type="transmembrane region" description="Helical" evidence="1">
    <location>
        <begin position="26"/>
        <end position="45"/>
    </location>
</feature>
<gene>
    <name evidence="4" type="primary">LOC111137757</name>
</gene>
<reference evidence="4" key="1">
    <citation type="submission" date="2025-08" db="UniProtKB">
        <authorList>
            <consortium name="RefSeq"/>
        </authorList>
    </citation>
    <scope>IDENTIFICATION</scope>
    <source>
        <tissue evidence="4">Whole sample</tissue>
    </source>
</reference>
<sequence length="485" mass="57438">MTDGLTSQLSLWAKSWLGRIKMRRTIVVFSAFIVAFFLFMTYSIFRIKGPDSYSVKAPPSGHLSMIHLLNAEGYYESSDVNVTERNPTLLNGTNHREIWSHPQLDILHTDKINFLSNFKNPCWYEELQEPNVYQFNKYIVISRNIRTTMTELMKHWAERISKEKPARRLRCLPYFLIVGQPKCGTTDVYRKIVKHPDVINPPIKELHWWSRNRQGRRLNYTDIIPLSDYIDMFDMAAYRIENRHAHGPEVTNPDASYHHKVTGEASASILWENDDWFHFKENTGFTEPKYTSADYIRHVIPKVKVIICVRNPTDRLYSDYLYFTKTNKSAEDFHNAVSYAVEVYKNCTERHSVRYCVYNRTIAYMSRVRLRLGMYSVYIKDWLRVFPKSQVLILSLEDYAKHTRKILNQVYKFLDISSLDSDQMRSIVKLKVANKRKKGDRSVGLMLNETRQLLNEFYEPYNQELADIMDDDQFLWEPEENDYEK</sequence>
<dbReference type="PANTHER" id="PTHR15723:SF0">
    <property type="entry name" value="CARBOHYDRATE SULFOTRANSFERASE 15"/>
    <property type="match status" value="1"/>
</dbReference>
<dbReference type="InterPro" id="IPR000863">
    <property type="entry name" value="Sulfotransferase_dom"/>
</dbReference>
<evidence type="ECO:0000259" key="2">
    <source>
        <dbReference type="Pfam" id="PF00685"/>
    </source>
</evidence>
<evidence type="ECO:0000313" key="3">
    <source>
        <dbReference type="Proteomes" id="UP000694844"/>
    </source>
</evidence>
<dbReference type="AlphaFoldDB" id="A0A8B8EYU1"/>
<dbReference type="Pfam" id="PF00685">
    <property type="entry name" value="Sulfotransfer_1"/>
    <property type="match status" value="1"/>
</dbReference>
<dbReference type="GeneID" id="111137757"/>
<dbReference type="OrthoDB" id="8068875at2759"/>
<dbReference type="PANTHER" id="PTHR15723">
    <property type="entry name" value="CARBOHYDRATE SULFOTRANSFERASE 15"/>
    <property type="match status" value="1"/>
</dbReference>
<keyword evidence="1" id="KW-1133">Transmembrane helix</keyword>
<dbReference type="Proteomes" id="UP000694844">
    <property type="component" value="Chromosome 5"/>
</dbReference>
<protein>
    <submittedName>
        <fullName evidence="4">Carbohydrate sulfotransferase 15-like isoform X2</fullName>
    </submittedName>
</protein>
<accession>A0A8B8EYU1</accession>
<dbReference type="GO" id="GO:0019319">
    <property type="term" value="P:hexose biosynthetic process"/>
    <property type="evidence" value="ECO:0007669"/>
    <property type="project" value="TreeGrafter"/>
</dbReference>
<name>A0A8B8EYU1_CRAVI</name>